<dbReference type="InterPro" id="IPR035965">
    <property type="entry name" value="PAS-like_dom_sf"/>
</dbReference>
<dbReference type="SMART" id="SM00052">
    <property type="entry name" value="EAL"/>
    <property type="match status" value="1"/>
</dbReference>
<evidence type="ECO:0000313" key="4">
    <source>
        <dbReference type="Proteomes" id="UP001223520"/>
    </source>
</evidence>
<dbReference type="PROSITE" id="PS50883">
    <property type="entry name" value="EAL"/>
    <property type="match status" value="1"/>
</dbReference>
<dbReference type="Proteomes" id="UP001223520">
    <property type="component" value="Chromosome"/>
</dbReference>
<gene>
    <name evidence="3" type="ORF">QI031_12880</name>
</gene>
<dbReference type="PANTHER" id="PTHR44757:SF2">
    <property type="entry name" value="BIOFILM ARCHITECTURE MAINTENANCE PROTEIN MBAA"/>
    <property type="match status" value="1"/>
</dbReference>
<evidence type="ECO:0000256" key="1">
    <source>
        <dbReference type="SAM" id="Phobius"/>
    </source>
</evidence>
<feature type="transmembrane region" description="Helical" evidence="1">
    <location>
        <begin position="39"/>
        <end position="59"/>
    </location>
</feature>
<sequence>MILLMVGLFTCLGVNLIVLCISNTLLAKLKNIPVLEHHIPYYLTIGLQGVLSILVLPVISKVDFVDFIGFDTSTELRFWRVTEFSFLQVAASLLALLHERLLLEKQNFVSQLENSVREQTTELRQGIAERKQLQAQLDKSLALQKAILESTADGILIIDHQGHVAGFNQNFVQMWQIPEALLNSGNLKKVQRIALKQLNNPRKYLATIRKLYLQPDTEINDAIALKNGSIFNYHSQPQRINGRIVGRIWSFRDITNHKLAKSITQHQALYHVRNQYQKLHPLVGEVFGHRELVLTCAERSRSSVAEVWGMGHGEAALCSCSVSQRKEVPRAGSPTQVTAFVAGVLEEYPQEEEFTNALYPIPQAAVGATLTTHEGMEFPAAFNEFYHSDINSQTSKLLILKNSLQYALERQELKVFYQPQVNITTGKIAKMEALLRWQHPQLGLIPPETFIPIAEETGLIVAIGEWALRTACAQNKVWQDILNLPTLKVAVNISAQQFQQLNLVKMVTEILSETQMNPYSLDLEITESSAMQNVTLTKEILIKLRNLGISISIDDFGTGYCSLSYLKNFPIHCLKIDKSFVCGLIHETNQAAIITAIITLAHSLNLTVVAEGVETEEQCNLLRILQCELMQGYLFSCPLSVEDATKLLRKSSTQKVNSSCLSKKTPIKITI</sequence>
<dbReference type="Pfam" id="PF00563">
    <property type="entry name" value="EAL"/>
    <property type="match status" value="1"/>
</dbReference>
<proteinExistence type="predicted"/>
<dbReference type="SUPFAM" id="SSF141868">
    <property type="entry name" value="EAL domain-like"/>
    <property type="match status" value="1"/>
</dbReference>
<dbReference type="RefSeq" id="WP_281485530.1">
    <property type="nucleotide sequence ID" value="NZ_CP124543.1"/>
</dbReference>
<keyword evidence="4" id="KW-1185">Reference proteome</keyword>
<dbReference type="AlphaFoldDB" id="A0AAJ6NX15"/>
<keyword evidence="1" id="KW-1133">Transmembrane helix</keyword>
<dbReference type="Gene3D" id="3.20.20.450">
    <property type="entry name" value="EAL domain"/>
    <property type="match status" value="1"/>
</dbReference>
<dbReference type="PANTHER" id="PTHR44757">
    <property type="entry name" value="DIGUANYLATE CYCLASE DGCP"/>
    <property type="match status" value="1"/>
</dbReference>
<feature type="transmembrane region" description="Helical" evidence="1">
    <location>
        <begin position="6"/>
        <end position="27"/>
    </location>
</feature>
<dbReference type="EMBL" id="CP124543">
    <property type="protein sequence ID" value="WGV28303.1"/>
    <property type="molecule type" value="Genomic_DNA"/>
</dbReference>
<feature type="domain" description="EAL" evidence="2">
    <location>
        <begin position="397"/>
        <end position="652"/>
    </location>
</feature>
<dbReference type="InterPro" id="IPR001633">
    <property type="entry name" value="EAL_dom"/>
</dbReference>
<reference evidence="3 4" key="1">
    <citation type="journal article" date="2023" name="Limnol Oceanogr Lett">
        <title>Environmental adaptations by the intertidal Antarctic cyanobacterium Halotia branconii CENA392 as revealed using long-read genome sequencing.</title>
        <authorList>
            <person name="Dextro R.B."/>
            <person name="Delbaje E."/>
            <person name="Freitas P.N.N."/>
            <person name="Geraldes V."/>
            <person name="Pinto E."/>
            <person name="Long P.F."/>
            <person name="Fiore M.F."/>
        </authorList>
    </citation>
    <scope>NUCLEOTIDE SEQUENCE [LARGE SCALE GENOMIC DNA]</scope>
    <source>
        <strain evidence="3 4">CENA392</strain>
    </source>
</reference>
<dbReference type="InterPro" id="IPR035919">
    <property type="entry name" value="EAL_sf"/>
</dbReference>
<accession>A0AAJ6NX15</accession>
<name>A0AAJ6NX15_9CYAN</name>
<keyword evidence="1" id="KW-0472">Membrane</keyword>
<keyword evidence="1" id="KW-0812">Transmembrane</keyword>
<dbReference type="InterPro" id="IPR052155">
    <property type="entry name" value="Biofilm_reg_signaling"/>
</dbReference>
<protein>
    <submittedName>
        <fullName evidence="3">EAL domain-containing protein</fullName>
    </submittedName>
</protein>
<dbReference type="SUPFAM" id="SSF55785">
    <property type="entry name" value="PYP-like sensor domain (PAS domain)"/>
    <property type="match status" value="1"/>
</dbReference>
<dbReference type="CDD" id="cd01948">
    <property type="entry name" value="EAL"/>
    <property type="match status" value="1"/>
</dbReference>
<dbReference type="Gene3D" id="3.30.450.20">
    <property type="entry name" value="PAS domain"/>
    <property type="match status" value="1"/>
</dbReference>
<evidence type="ECO:0000259" key="2">
    <source>
        <dbReference type="PROSITE" id="PS50883"/>
    </source>
</evidence>
<dbReference type="FunFam" id="3.20.20.450:FF:000001">
    <property type="entry name" value="Cyclic di-GMP phosphodiesterase yahA"/>
    <property type="match status" value="1"/>
</dbReference>
<organism evidence="3 4">
    <name type="scientific">Halotia branconii CENA392</name>
    <dbReference type="NCBI Taxonomy" id="1539056"/>
    <lineage>
        <taxon>Bacteria</taxon>
        <taxon>Bacillati</taxon>
        <taxon>Cyanobacteriota</taxon>
        <taxon>Cyanophyceae</taxon>
        <taxon>Nostocales</taxon>
        <taxon>Nodulariaceae</taxon>
        <taxon>Halotia</taxon>
    </lineage>
</organism>
<evidence type="ECO:0000313" key="3">
    <source>
        <dbReference type="EMBL" id="WGV28303.1"/>
    </source>
</evidence>
<dbReference type="KEGG" id="hbq:QI031_12880"/>